<feature type="domain" description="Fe/B12 periplasmic-binding" evidence="2">
    <location>
        <begin position="19"/>
        <end position="252"/>
    </location>
</feature>
<accession>A0AAP2CHS8</accession>
<protein>
    <submittedName>
        <fullName evidence="3">ABC transporter substrate-binding protein</fullName>
    </submittedName>
</protein>
<dbReference type="InterPro" id="IPR002491">
    <property type="entry name" value="ABC_transptr_periplasmic_BD"/>
</dbReference>
<dbReference type="NCBIfam" id="NF038402">
    <property type="entry name" value="TroA_like"/>
    <property type="match status" value="1"/>
</dbReference>
<comment type="caution">
    <text evidence="3">The sequence shown here is derived from an EMBL/GenBank/DDBJ whole genome shotgun (WGS) entry which is preliminary data.</text>
</comment>
<evidence type="ECO:0000256" key="1">
    <source>
        <dbReference type="ARBA" id="ARBA00022729"/>
    </source>
</evidence>
<dbReference type="SUPFAM" id="SSF53807">
    <property type="entry name" value="Helical backbone' metal receptor"/>
    <property type="match status" value="1"/>
</dbReference>
<gene>
    <name evidence="3" type="ORF">KI659_08570</name>
</gene>
<dbReference type="Pfam" id="PF01497">
    <property type="entry name" value="Peripla_BP_2"/>
    <property type="match status" value="1"/>
</dbReference>
<evidence type="ECO:0000313" key="4">
    <source>
        <dbReference type="Proteomes" id="UP001319104"/>
    </source>
</evidence>
<dbReference type="Proteomes" id="UP001319104">
    <property type="component" value="Unassembled WGS sequence"/>
</dbReference>
<dbReference type="EMBL" id="JAHCMY010000003">
    <property type="protein sequence ID" value="MBS9524065.1"/>
    <property type="molecule type" value="Genomic_DNA"/>
</dbReference>
<sequence length="252" mass="28961">MEITDQLGRNLTIPDEPQRIVSLVPSQTELLADMGLGKEIVGVTKFCVHPEGFKKSKTIIGGTKNFHFDKIRSLNPDLIIGNKEENYQEGIEALAKDFPVWVSDIYNLEDALDMMKSLGEMTSKQVEAERIINLVEYGFRRDFFYKGTVVYLIWKDPIMVAGKDTFVNCMLEKAGYTNLVDASRYPEMTVEEITALNPETVLLSSEPFPFKEKHLEDFKRRFPYANVKLVDGEMFSWYGSRLTKAPEYFERL</sequence>
<dbReference type="InterPro" id="IPR050902">
    <property type="entry name" value="ABC_Transporter_SBP"/>
</dbReference>
<keyword evidence="4" id="KW-1185">Reference proteome</keyword>
<dbReference type="InterPro" id="IPR054828">
    <property type="entry name" value="Vit_B12_bind_prot"/>
</dbReference>
<evidence type="ECO:0000259" key="2">
    <source>
        <dbReference type="PROSITE" id="PS50983"/>
    </source>
</evidence>
<evidence type="ECO:0000313" key="3">
    <source>
        <dbReference type="EMBL" id="MBS9524065.1"/>
    </source>
</evidence>
<dbReference type="PANTHER" id="PTHR30535">
    <property type="entry name" value="VITAMIN B12-BINDING PROTEIN"/>
    <property type="match status" value="1"/>
</dbReference>
<organism evidence="3 4">
    <name type="scientific">Litoribacter ruber</name>
    <dbReference type="NCBI Taxonomy" id="702568"/>
    <lineage>
        <taxon>Bacteria</taxon>
        <taxon>Pseudomonadati</taxon>
        <taxon>Bacteroidota</taxon>
        <taxon>Cytophagia</taxon>
        <taxon>Cytophagales</taxon>
        <taxon>Cyclobacteriaceae</taxon>
        <taxon>Litoribacter</taxon>
    </lineage>
</organism>
<name>A0AAP2CHS8_9BACT</name>
<dbReference type="PANTHER" id="PTHR30535:SF35">
    <property type="entry name" value="PERIPLASMIC BINDING PROTEIN"/>
    <property type="match status" value="1"/>
</dbReference>
<dbReference type="AlphaFoldDB" id="A0AAP2CHS8"/>
<proteinExistence type="predicted"/>
<dbReference type="RefSeq" id="WP_213944916.1">
    <property type="nucleotide sequence ID" value="NZ_JAHCMY010000003.1"/>
</dbReference>
<dbReference type="Gene3D" id="3.40.50.1980">
    <property type="entry name" value="Nitrogenase molybdenum iron protein domain"/>
    <property type="match status" value="2"/>
</dbReference>
<keyword evidence="1" id="KW-0732">Signal</keyword>
<dbReference type="PROSITE" id="PS50983">
    <property type="entry name" value="FE_B12_PBP"/>
    <property type="match status" value="1"/>
</dbReference>
<reference evidence="3 4" key="1">
    <citation type="submission" date="2021-05" db="EMBL/GenBank/DDBJ databases">
        <authorList>
            <person name="Zhang Z.D."/>
            <person name="Osman G."/>
        </authorList>
    </citation>
    <scope>NUCLEOTIDE SEQUENCE [LARGE SCALE GENOMIC DNA]</scope>
    <source>
        <strain evidence="3 4">KCTC 32217</strain>
    </source>
</reference>